<dbReference type="OrthoDB" id="9791280at2"/>
<proteinExistence type="predicted"/>
<dbReference type="InterPro" id="IPR027839">
    <property type="entry name" value="DUF4432"/>
</dbReference>
<dbReference type="GO" id="GO:0005975">
    <property type="term" value="P:carbohydrate metabolic process"/>
    <property type="evidence" value="ECO:0007669"/>
    <property type="project" value="InterPro"/>
</dbReference>
<gene>
    <name evidence="1" type="ORF">FJU08_13165</name>
</gene>
<dbReference type="Pfam" id="PF14486">
    <property type="entry name" value="DUF4432"/>
    <property type="match status" value="1"/>
</dbReference>
<dbReference type="GO" id="GO:0030246">
    <property type="term" value="F:carbohydrate binding"/>
    <property type="evidence" value="ECO:0007669"/>
    <property type="project" value="InterPro"/>
</dbReference>
<reference evidence="1 2" key="1">
    <citation type="submission" date="2019-06" db="EMBL/GenBank/DDBJ databases">
        <authorList>
            <person name="Li M."/>
        </authorList>
    </citation>
    <scope>NUCLEOTIDE SEQUENCE [LARGE SCALE GENOMIC DNA]</scope>
    <source>
        <strain evidence="1 2">BGMRC2036</strain>
    </source>
</reference>
<accession>A0A506U5U8</accession>
<dbReference type="SUPFAM" id="SSF74650">
    <property type="entry name" value="Galactose mutarotase-like"/>
    <property type="match status" value="1"/>
</dbReference>
<dbReference type="GO" id="GO:0003824">
    <property type="term" value="F:catalytic activity"/>
    <property type="evidence" value="ECO:0007669"/>
    <property type="project" value="InterPro"/>
</dbReference>
<keyword evidence="2" id="KW-1185">Reference proteome</keyword>
<dbReference type="Proteomes" id="UP000318801">
    <property type="component" value="Unassembled WGS sequence"/>
</dbReference>
<evidence type="ECO:0000313" key="2">
    <source>
        <dbReference type="Proteomes" id="UP000318801"/>
    </source>
</evidence>
<dbReference type="RefSeq" id="WP_141149475.1">
    <property type="nucleotide sequence ID" value="NZ_VHLG01000008.1"/>
</dbReference>
<name>A0A506U5U8_9HYPH</name>
<dbReference type="EMBL" id="VHLG01000008">
    <property type="protein sequence ID" value="TPW29752.1"/>
    <property type="molecule type" value="Genomic_DNA"/>
</dbReference>
<evidence type="ECO:0000313" key="1">
    <source>
        <dbReference type="EMBL" id="TPW29752.1"/>
    </source>
</evidence>
<dbReference type="Gene3D" id="2.70.98.10">
    <property type="match status" value="1"/>
</dbReference>
<protein>
    <submittedName>
        <fullName evidence="1">DUF4432 family protein</fullName>
    </submittedName>
</protein>
<dbReference type="InterPro" id="IPR014718">
    <property type="entry name" value="GH-type_carb-bd"/>
</dbReference>
<dbReference type="AlphaFoldDB" id="A0A506U5U8"/>
<sequence length="284" mass="30254">MIEFAAGIGPNLALDPTSVLDIGALVVAGVDIAPKRAVPDDGDPRIDHSLEGFLFTCGPDHIRHPEPIGVSEETFYPLHGSASSNAASIKSLEKTDAGAECLASIPVRNADGSEALIERSWAMDGVTGLVTLRDRVINVGDRPFPVMMMYHINFGARHFDDGVALADVALAEGGKSPDGVLPWHFGEGEHGIFCVPAVAGPDGWSKTVLGPIAALGGRSFILEVDTASLPFLQIWRNQERPAHILGIEPASHRWAPRRELAGSGELEALAPGAEKEFSLRFRFA</sequence>
<dbReference type="InterPro" id="IPR011013">
    <property type="entry name" value="Gal_mutarotase_sf_dom"/>
</dbReference>
<organism evidence="1 2">
    <name type="scientific">Martelella alba</name>
    <dbReference type="NCBI Taxonomy" id="2590451"/>
    <lineage>
        <taxon>Bacteria</taxon>
        <taxon>Pseudomonadati</taxon>
        <taxon>Pseudomonadota</taxon>
        <taxon>Alphaproteobacteria</taxon>
        <taxon>Hyphomicrobiales</taxon>
        <taxon>Aurantimonadaceae</taxon>
        <taxon>Martelella</taxon>
    </lineage>
</organism>
<comment type="caution">
    <text evidence="1">The sequence shown here is derived from an EMBL/GenBank/DDBJ whole genome shotgun (WGS) entry which is preliminary data.</text>
</comment>